<accession>A0A9X0U2S5</accession>
<evidence type="ECO:0000313" key="1">
    <source>
        <dbReference type="EMBL" id="MBB5327563.1"/>
    </source>
</evidence>
<dbReference type="Proteomes" id="UP000535182">
    <property type="component" value="Unassembled WGS sequence"/>
</dbReference>
<sequence length="304" mass="33631">MADKTSKLQLRIFDGTRQLFSKPANFLVQIVDGQQTQQVRQDFQSPELDFNLPFYDNLFDDYTVVVSADGYQQAGFVPVKLSEQYVKTLDIMLIAKDPGFSFVNARWPAAKSAFPFLGGDVSEAAGEARYDGLVEAEKPLACLLNLGEAMSQIALSQGTPLDYIKEVRWDAPYAPAQDRFFGWCDVRLIDQVKVGAAAGQFAVENAPGLFHPGATSSWKQIQFGEANVQLTFHENDKKTIGGVSCVMIEPDIDYYRDLGAHTIFEVVPNALTHSLTDPAQVYVLRWIAGQTAGIPEFAPLYTIT</sequence>
<proteinExistence type="predicted"/>
<organism evidence="1 2">
    <name type="scientific">Tunturiibacter gelidiferens</name>
    <dbReference type="NCBI Taxonomy" id="3069689"/>
    <lineage>
        <taxon>Bacteria</taxon>
        <taxon>Pseudomonadati</taxon>
        <taxon>Acidobacteriota</taxon>
        <taxon>Terriglobia</taxon>
        <taxon>Terriglobales</taxon>
        <taxon>Acidobacteriaceae</taxon>
        <taxon>Tunturiibacter</taxon>
    </lineage>
</organism>
<protein>
    <submittedName>
        <fullName evidence="1">Uncharacterized protein</fullName>
    </submittedName>
</protein>
<dbReference type="EMBL" id="JACHEB010000002">
    <property type="protein sequence ID" value="MBB5327563.1"/>
    <property type="molecule type" value="Genomic_DNA"/>
</dbReference>
<dbReference type="RefSeq" id="WP_183974338.1">
    <property type="nucleotide sequence ID" value="NZ_JACHEB010000002.1"/>
</dbReference>
<dbReference type="AlphaFoldDB" id="A0A9X0U2S5"/>
<gene>
    <name evidence="1" type="ORF">HDF14_001168</name>
</gene>
<comment type="caution">
    <text evidence="1">The sequence shown here is derived from an EMBL/GenBank/DDBJ whole genome shotgun (WGS) entry which is preliminary data.</text>
</comment>
<evidence type="ECO:0000313" key="2">
    <source>
        <dbReference type="Proteomes" id="UP000535182"/>
    </source>
</evidence>
<keyword evidence="2" id="KW-1185">Reference proteome</keyword>
<reference evidence="1 2" key="1">
    <citation type="submission" date="2020-08" db="EMBL/GenBank/DDBJ databases">
        <title>Genomic Encyclopedia of Type Strains, Phase IV (KMG-V): Genome sequencing to study the core and pangenomes of soil and plant-associated prokaryotes.</title>
        <authorList>
            <person name="Whitman W."/>
        </authorList>
    </citation>
    <scope>NUCLEOTIDE SEQUENCE [LARGE SCALE GENOMIC DNA]</scope>
    <source>
        <strain evidence="1 2">X5P2</strain>
    </source>
</reference>
<name>A0A9X0U2S5_9BACT</name>